<keyword evidence="2" id="KW-1185">Reference proteome</keyword>
<sequence>MTAFLLLQALRTFLGEAVAEYAAAQGGRGEYQVPKVFDWFLPFKNPKAEQHTDFPYIVARIIEGDDPVYEPMAPLFSTIRVDLAFGIYHESAADDGFVHPDGAYDLLNLMEHVRIALFRKGVLENKFRIEKPYRWQIPEEQPYPLWVGTAQSTWTVQSATQQMIEGVDLHGYI</sequence>
<dbReference type="EMBL" id="JNVM01000040">
    <property type="protein sequence ID" value="KEQ22309.1"/>
    <property type="molecule type" value="Genomic_DNA"/>
</dbReference>
<dbReference type="AlphaFoldDB" id="A0A081NV36"/>
<protein>
    <submittedName>
        <fullName evidence="1">Uncharacterized protein</fullName>
    </submittedName>
</protein>
<organism evidence="1 2">
    <name type="scientific">Paenibacillus tyrfis</name>
    <dbReference type="NCBI Taxonomy" id="1501230"/>
    <lineage>
        <taxon>Bacteria</taxon>
        <taxon>Bacillati</taxon>
        <taxon>Bacillota</taxon>
        <taxon>Bacilli</taxon>
        <taxon>Bacillales</taxon>
        <taxon>Paenibacillaceae</taxon>
        <taxon>Paenibacillus</taxon>
    </lineage>
</organism>
<accession>A0A081NV36</accession>
<gene>
    <name evidence="1" type="ORF">ET33_26420</name>
</gene>
<dbReference type="RefSeq" id="WP_036691567.1">
    <property type="nucleotide sequence ID" value="NZ_JNVM01000040.1"/>
</dbReference>
<dbReference type="Proteomes" id="UP000028123">
    <property type="component" value="Unassembled WGS sequence"/>
</dbReference>
<evidence type="ECO:0000313" key="2">
    <source>
        <dbReference type="Proteomes" id="UP000028123"/>
    </source>
</evidence>
<name>A0A081NV36_9BACL</name>
<comment type="caution">
    <text evidence="1">The sequence shown here is derived from an EMBL/GenBank/DDBJ whole genome shotgun (WGS) entry which is preliminary data.</text>
</comment>
<reference evidence="1 2" key="1">
    <citation type="submission" date="2014-06" db="EMBL/GenBank/DDBJ databases">
        <title>Draft genome sequence of Paenibacillus sp. MSt1.</title>
        <authorList>
            <person name="Aw Y.K."/>
            <person name="Ong K.S."/>
            <person name="Gan H.M."/>
            <person name="Lee S.M."/>
        </authorList>
    </citation>
    <scope>NUCLEOTIDE SEQUENCE [LARGE SCALE GENOMIC DNA]</scope>
    <source>
        <strain evidence="1 2">MSt1</strain>
    </source>
</reference>
<evidence type="ECO:0000313" key="1">
    <source>
        <dbReference type="EMBL" id="KEQ22309.1"/>
    </source>
</evidence>
<dbReference type="OrthoDB" id="9802878at2"/>
<dbReference type="eggNOG" id="ENOG5032XTU">
    <property type="taxonomic scope" value="Bacteria"/>
</dbReference>
<proteinExistence type="predicted"/>